<dbReference type="GO" id="GO:0009654">
    <property type="term" value="C:photosystem II oxygen evolving complex"/>
    <property type="evidence" value="ECO:0007669"/>
    <property type="project" value="InterPro"/>
</dbReference>
<protein>
    <recommendedName>
        <fullName evidence="1">PsbP C-terminal domain-containing protein</fullName>
    </recommendedName>
</protein>
<dbReference type="EMBL" id="JAVXUO010003047">
    <property type="protein sequence ID" value="KAK2967193.1"/>
    <property type="molecule type" value="Genomic_DNA"/>
</dbReference>
<feature type="domain" description="PsbP C-terminal" evidence="1">
    <location>
        <begin position="91"/>
        <end position="161"/>
    </location>
</feature>
<dbReference type="Pfam" id="PF01789">
    <property type="entry name" value="PsbP"/>
    <property type="match status" value="1"/>
</dbReference>
<dbReference type="GO" id="GO:0015979">
    <property type="term" value="P:photosynthesis"/>
    <property type="evidence" value="ECO:0007669"/>
    <property type="project" value="InterPro"/>
</dbReference>
<organism evidence="2 3">
    <name type="scientific">Escallonia rubra</name>
    <dbReference type="NCBI Taxonomy" id="112253"/>
    <lineage>
        <taxon>Eukaryota</taxon>
        <taxon>Viridiplantae</taxon>
        <taxon>Streptophyta</taxon>
        <taxon>Embryophyta</taxon>
        <taxon>Tracheophyta</taxon>
        <taxon>Spermatophyta</taxon>
        <taxon>Magnoliopsida</taxon>
        <taxon>eudicotyledons</taxon>
        <taxon>Gunneridae</taxon>
        <taxon>Pentapetalae</taxon>
        <taxon>asterids</taxon>
        <taxon>campanulids</taxon>
        <taxon>Escalloniales</taxon>
        <taxon>Escalloniaceae</taxon>
        <taxon>Escallonia</taxon>
    </lineage>
</organism>
<dbReference type="PANTHER" id="PTHR31407">
    <property type="match status" value="1"/>
</dbReference>
<accession>A0AA88QII7</accession>
<evidence type="ECO:0000259" key="1">
    <source>
        <dbReference type="Pfam" id="PF01789"/>
    </source>
</evidence>
<dbReference type="AlphaFoldDB" id="A0AA88QII7"/>
<sequence length="177" mass="19296">MALPGLSFTHSNWKLLSPNWTPLFPPTPSPLALFAFSSLSSSSPKKSRTGVDNRIGTQRSKRMVNLSILSLLLSAPLSNLSKAVGAEELELETYTDSQEGFTLLRPSSWIEVDKAGATVLFEDVNKGANNVGVVVSPVRLTTLGEFGSPQFVADKLLQAEKRKGKVFHFYELSRTGQ</sequence>
<keyword evidence="3" id="KW-1185">Reference proteome</keyword>
<gene>
    <name evidence="2" type="ORF">RJ640_022449</name>
</gene>
<evidence type="ECO:0000313" key="2">
    <source>
        <dbReference type="EMBL" id="KAK2967193.1"/>
    </source>
</evidence>
<name>A0AA88QII7_9ASTE</name>
<dbReference type="Proteomes" id="UP001187471">
    <property type="component" value="Unassembled WGS sequence"/>
</dbReference>
<evidence type="ECO:0000313" key="3">
    <source>
        <dbReference type="Proteomes" id="UP001187471"/>
    </source>
</evidence>
<dbReference type="GO" id="GO:0019898">
    <property type="term" value="C:extrinsic component of membrane"/>
    <property type="evidence" value="ECO:0007669"/>
    <property type="project" value="InterPro"/>
</dbReference>
<dbReference type="Gene3D" id="3.40.1000.10">
    <property type="entry name" value="Mog1/PsbP, alpha/beta/alpha sandwich"/>
    <property type="match status" value="1"/>
</dbReference>
<dbReference type="InterPro" id="IPR002683">
    <property type="entry name" value="PsbP_C"/>
</dbReference>
<dbReference type="InterPro" id="IPR016123">
    <property type="entry name" value="Mog1/PsbP_a/b/a-sand"/>
</dbReference>
<comment type="caution">
    <text evidence="2">The sequence shown here is derived from an EMBL/GenBank/DDBJ whole genome shotgun (WGS) entry which is preliminary data.</text>
</comment>
<dbReference type="SUPFAM" id="SSF55724">
    <property type="entry name" value="Mog1p/PsbP-like"/>
    <property type="match status" value="1"/>
</dbReference>
<dbReference type="PANTHER" id="PTHR31407:SF3">
    <property type="entry name" value="PSBP DOMAIN-CONTAINING PROTEIN 2, CHLOROPLASTIC"/>
    <property type="match status" value="1"/>
</dbReference>
<reference evidence="2" key="1">
    <citation type="submission" date="2022-12" db="EMBL/GenBank/DDBJ databases">
        <title>Draft genome assemblies for two species of Escallonia (Escalloniales).</title>
        <authorList>
            <person name="Chanderbali A."/>
            <person name="Dervinis C."/>
            <person name="Anghel I."/>
            <person name="Soltis D."/>
            <person name="Soltis P."/>
            <person name="Zapata F."/>
        </authorList>
    </citation>
    <scope>NUCLEOTIDE SEQUENCE</scope>
    <source>
        <strain evidence="2">UCBG92.1500</strain>
        <tissue evidence="2">Leaf</tissue>
    </source>
</reference>
<proteinExistence type="predicted"/>
<dbReference type="GO" id="GO:0005509">
    <property type="term" value="F:calcium ion binding"/>
    <property type="evidence" value="ECO:0007669"/>
    <property type="project" value="InterPro"/>
</dbReference>